<evidence type="ECO:0000313" key="2">
    <source>
        <dbReference type="Proteomes" id="UP000198785"/>
    </source>
</evidence>
<name>A0A1I6VEL0_9SPHI</name>
<dbReference type="EMBL" id="FOZZ01000013">
    <property type="protein sequence ID" value="SFT12105.1"/>
    <property type="molecule type" value="Genomic_DNA"/>
</dbReference>
<reference evidence="1 2" key="1">
    <citation type="submission" date="2016-10" db="EMBL/GenBank/DDBJ databases">
        <authorList>
            <person name="de Groot N.N."/>
        </authorList>
    </citation>
    <scope>NUCLEOTIDE SEQUENCE [LARGE SCALE GENOMIC DNA]</scope>
    <source>
        <strain evidence="1 2">DSM 22789</strain>
    </source>
</reference>
<gene>
    <name evidence="1" type="ORF">SAMN05660206_11341</name>
</gene>
<dbReference type="Proteomes" id="UP000198785">
    <property type="component" value="Unassembled WGS sequence"/>
</dbReference>
<evidence type="ECO:0000313" key="1">
    <source>
        <dbReference type="EMBL" id="SFT12105.1"/>
    </source>
</evidence>
<dbReference type="RefSeq" id="WP_093367196.1">
    <property type="nucleotide sequence ID" value="NZ_FOZZ01000013.1"/>
</dbReference>
<proteinExistence type="predicted"/>
<dbReference type="OrthoDB" id="1524733at2"/>
<dbReference type="Gene3D" id="1.25.40.10">
    <property type="entry name" value="Tetratricopeptide repeat domain"/>
    <property type="match status" value="1"/>
</dbReference>
<dbReference type="InterPro" id="IPR011990">
    <property type="entry name" value="TPR-like_helical_dom_sf"/>
</dbReference>
<protein>
    <submittedName>
        <fullName evidence="1">Uncharacterized protein</fullName>
    </submittedName>
</protein>
<dbReference type="SUPFAM" id="SSF48452">
    <property type="entry name" value="TPR-like"/>
    <property type="match status" value="1"/>
</dbReference>
<sequence>MNRIEELLQFLKDSPNDPFLKYALTMEYRKMGDTDKTREGFLDLITQHEDYVGTYYHFAKFLEGQRETEQALRIYEKGMDVAQRMRNRHAYGELQSAYKQALGEDEDDWDD</sequence>
<keyword evidence="2" id="KW-1185">Reference proteome</keyword>
<organism evidence="1 2">
    <name type="scientific">Sphingobacterium wenxiniae</name>
    <dbReference type="NCBI Taxonomy" id="683125"/>
    <lineage>
        <taxon>Bacteria</taxon>
        <taxon>Pseudomonadati</taxon>
        <taxon>Bacteroidota</taxon>
        <taxon>Sphingobacteriia</taxon>
        <taxon>Sphingobacteriales</taxon>
        <taxon>Sphingobacteriaceae</taxon>
        <taxon>Sphingobacterium</taxon>
    </lineage>
</organism>
<accession>A0A1I6VEL0</accession>
<dbReference type="STRING" id="683125.SAMN05660206_11341"/>
<dbReference type="AlphaFoldDB" id="A0A1I6VEL0"/>